<evidence type="ECO:0000313" key="2">
    <source>
        <dbReference type="Proteomes" id="UP000552241"/>
    </source>
</evidence>
<sequence>MKKKQNILQKFGVLLFLVLISAPHLVEIGHFHHSQFDTNSNSTEIVKSDCQICNFHFFPTTDDIIFLLDLGKSEWFNNQKLAERKAIVLHKFITHFQGRAPPIFDLNKIT</sequence>
<gene>
    <name evidence="1" type="ORF">HU137_08575</name>
</gene>
<dbReference type="Proteomes" id="UP000552241">
    <property type="component" value="Unassembled WGS sequence"/>
</dbReference>
<comment type="caution">
    <text evidence="1">The sequence shown here is derived from an EMBL/GenBank/DDBJ whole genome shotgun (WGS) entry which is preliminary data.</text>
</comment>
<keyword evidence="2" id="KW-1185">Reference proteome</keyword>
<evidence type="ECO:0000313" key="1">
    <source>
        <dbReference type="EMBL" id="MBA5629821.1"/>
    </source>
</evidence>
<reference evidence="1 2" key="1">
    <citation type="submission" date="2020-07" db="EMBL/GenBank/DDBJ databases">
        <title>Moheibacter lacus sp. nov., a member of the family Flavobacteriaceae isolated from freshwater lake sediment.</title>
        <authorList>
            <person name="Liu Y."/>
        </authorList>
    </citation>
    <scope>NUCLEOTIDE SEQUENCE [LARGE SCALE GENOMIC DNA]</scope>
    <source>
        <strain evidence="1 2">BDHS18</strain>
    </source>
</reference>
<dbReference type="AlphaFoldDB" id="A0A838ZJK3"/>
<proteinExistence type="predicted"/>
<accession>A0A838ZJK3</accession>
<organism evidence="1 2">
    <name type="scientific">Moheibacter lacus</name>
    <dbReference type="NCBI Taxonomy" id="2745851"/>
    <lineage>
        <taxon>Bacteria</taxon>
        <taxon>Pseudomonadati</taxon>
        <taxon>Bacteroidota</taxon>
        <taxon>Flavobacteriia</taxon>
        <taxon>Flavobacteriales</taxon>
        <taxon>Weeksellaceae</taxon>
        <taxon>Moheibacter</taxon>
    </lineage>
</organism>
<protein>
    <submittedName>
        <fullName evidence="1">Uncharacterized protein</fullName>
    </submittedName>
</protein>
<dbReference type="RefSeq" id="WP_182043431.1">
    <property type="nucleotide sequence ID" value="NZ_JACDZE010000002.1"/>
</dbReference>
<name>A0A838ZJK3_9FLAO</name>
<dbReference type="EMBL" id="JACDZE010000002">
    <property type="protein sequence ID" value="MBA5629821.1"/>
    <property type="molecule type" value="Genomic_DNA"/>
</dbReference>